<reference evidence="4" key="3">
    <citation type="submission" date="2018-08" db="UniProtKB">
        <authorList>
            <consortium name="EnsemblPlants"/>
        </authorList>
    </citation>
    <scope>IDENTIFICATION</scope>
    <source>
        <strain evidence="4">cv. Bd21</strain>
    </source>
</reference>
<reference evidence="3" key="2">
    <citation type="submission" date="2017-06" db="EMBL/GenBank/DDBJ databases">
        <title>WGS assembly of Brachypodium distachyon.</title>
        <authorList>
            <consortium name="The International Brachypodium Initiative"/>
            <person name="Lucas S."/>
            <person name="Harmon-Smith M."/>
            <person name="Lail K."/>
            <person name="Tice H."/>
            <person name="Grimwood J."/>
            <person name="Bruce D."/>
            <person name="Barry K."/>
            <person name="Shu S."/>
            <person name="Lindquist E."/>
            <person name="Wang M."/>
            <person name="Pitluck S."/>
            <person name="Vogel J.P."/>
            <person name="Garvin D.F."/>
            <person name="Mockler T.C."/>
            <person name="Schmutz J."/>
            <person name="Rokhsar D."/>
            <person name="Bevan M.W."/>
        </authorList>
    </citation>
    <scope>NUCLEOTIDE SEQUENCE</scope>
    <source>
        <strain evidence="3">Bd21</strain>
    </source>
</reference>
<feature type="signal peptide" evidence="2">
    <location>
        <begin position="1"/>
        <end position="38"/>
    </location>
</feature>
<dbReference type="STRING" id="15368.A0A0Q3PFS7"/>
<dbReference type="Gramene" id="KQJ88217">
    <property type="protein sequence ID" value="KQJ88217"/>
    <property type="gene ID" value="BRADI_4g16443v3"/>
</dbReference>
<reference evidence="3 4" key="1">
    <citation type="journal article" date="2010" name="Nature">
        <title>Genome sequencing and analysis of the model grass Brachypodium distachyon.</title>
        <authorList>
            <consortium name="International Brachypodium Initiative"/>
        </authorList>
    </citation>
    <scope>NUCLEOTIDE SEQUENCE [LARGE SCALE GENOMIC DNA]</scope>
    <source>
        <strain evidence="3 4">Bd21</strain>
    </source>
</reference>
<feature type="region of interest" description="Disordered" evidence="1">
    <location>
        <begin position="113"/>
        <end position="137"/>
    </location>
</feature>
<evidence type="ECO:0000256" key="1">
    <source>
        <dbReference type="SAM" id="MobiDB-lite"/>
    </source>
</evidence>
<dbReference type="AlphaFoldDB" id="A0A0Q3PFS7"/>
<evidence type="ECO:0000313" key="4">
    <source>
        <dbReference type="EnsemblPlants" id="KQJ88217"/>
    </source>
</evidence>
<evidence type="ECO:0000256" key="2">
    <source>
        <dbReference type="SAM" id="SignalP"/>
    </source>
</evidence>
<dbReference type="Proteomes" id="UP000008810">
    <property type="component" value="Chromosome 4"/>
</dbReference>
<evidence type="ECO:0000313" key="3">
    <source>
        <dbReference type="EMBL" id="KQJ88217.1"/>
    </source>
</evidence>
<dbReference type="OrthoDB" id="306690at2759"/>
<dbReference type="RefSeq" id="XP_014758818.1">
    <property type="nucleotide sequence ID" value="XM_014903332.2"/>
</dbReference>
<dbReference type="EMBL" id="CM000883">
    <property type="protein sequence ID" value="KQJ88217.1"/>
    <property type="molecule type" value="Genomic_DNA"/>
</dbReference>
<keyword evidence="5" id="KW-1185">Reference proteome</keyword>
<sequence>MGWWCGASGAEGKARKIAPPPLLLLLLVPLLAVGRADAWGKDWSTPLRRAAQKAGPWSPTAGISAAGDTRISFPDALLHQISRDCQELETFIGEQLASLLYLEPHSELTIKQERRSAVQDSSSRWQVDHHMGWRPGS</sequence>
<gene>
    <name evidence="4" type="primary">LOC104584528</name>
    <name evidence="3" type="ORF">BRADI_4g16443v3</name>
</gene>
<keyword evidence="2" id="KW-0732">Signal</keyword>
<name>A0A0Q3PFS7_BRADI</name>
<dbReference type="GeneID" id="104584528"/>
<dbReference type="EnsemblPlants" id="KQJ88217">
    <property type="protein sequence ID" value="KQJ88217"/>
    <property type="gene ID" value="BRADI_4g16443v3"/>
</dbReference>
<accession>A0A0Q3PFS7</accession>
<evidence type="ECO:0000313" key="5">
    <source>
        <dbReference type="Proteomes" id="UP000008810"/>
    </source>
</evidence>
<organism evidence="3">
    <name type="scientific">Brachypodium distachyon</name>
    <name type="common">Purple false brome</name>
    <name type="synonym">Trachynia distachya</name>
    <dbReference type="NCBI Taxonomy" id="15368"/>
    <lineage>
        <taxon>Eukaryota</taxon>
        <taxon>Viridiplantae</taxon>
        <taxon>Streptophyta</taxon>
        <taxon>Embryophyta</taxon>
        <taxon>Tracheophyta</taxon>
        <taxon>Spermatophyta</taxon>
        <taxon>Magnoliopsida</taxon>
        <taxon>Liliopsida</taxon>
        <taxon>Poales</taxon>
        <taxon>Poaceae</taxon>
        <taxon>BOP clade</taxon>
        <taxon>Pooideae</taxon>
        <taxon>Stipodae</taxon>
        <taxon>Brachypodieae</taxon>
        <taxon>Brachypodium</taxon>
    </lineage>
</organism>
<protein>
    <submittedName>
        <fullName evidence="3 4">Uncharacterized protein</fullName>
    </submittedName>
</protein>
<proteinExistence type="predicted"/>
<feature type="chain" id="PRO_5043129519" evidence="2">
    <location>
        <begin position="39"/>
        <end position="137"/>
    </location>
</feature>